<feature type="transmembrane region" description="Helical" evidence="8">
    <location>
        <begin position="207"/>
        <end position="227"/>
    </location>
</feature>
<dbReference type="GO" id="GO:0022857">
    <property type="term" value="F:transmembrane transporter activity"/>
    <property type="evidence" value="ECO:0007669"/>
    <property type="project" value="InterPro"/>
</dbReference>
<keyword evidence="5 8" id="KW-0812">Transmembrane</keyword>
<feature type="transmembrane region" description="Helical" evidence="8">
    <location>
        <begin position="156"/>
        <end position="177"/>
    </location>
</feature>
<evidence type="ECO:0000256" key="4">
    <source>
        <dbReference type="ARBA" id="ARBA00022519"/>
    </source>
</evidence>
<dbReference type="Pfam" id="PF02653">
    <property type="entry name" value="BPD_transp_2"/>
    <property type="match status" value="1"/>
</dbReference>
<dbReference type="AlphaFoldDB" id="A0AA41QIY9"/>
<comment type="subcellular location">
    <subcellularLocation>
        <location evidence="1">Cell membrane</location>
        <topology evidence="1">Multi-pass membrane protein</topology>
    </subcellularLocation>
</comment>
<gene>
    <name evidence="10" type="ORF">ML536_03005</name>
</gene>
<feature type="signal peptide" evidence="9">
    <location>
        <begin position="1"/>
        <end position="31"/>
    </location>
</feature>
<name>A0AA41QIY9_9HYPH</name>
<sequence>MTAFDLSRFGTLIAFVLLCVAFSIAAPQAFASQGNVYNLIQQMATLAIVATAATLVMTIGEFDLSVGFSASLAAVICFALFGQGYDAWLAVPAALLTGIVAGAANGVLVARFGIPSFVATLALGTILSGLAFGASGGASMFKNVPDGFKTLARGDLFGIPVLAFWIVAVLGIASFVLTQTEFGRRLRAIGGNPQAARLAGLPVLRDVIVTFAIAGGLSALAGLLLASRLGSVQHTMGEPLLLPAYAAVFIGTTASPTGSPTVIGTLLGVAITGVLANGMTILGVDPFIQKIMTGVIIIVAVLLRRMGRTAQ</sequence>
<feature type="transmembrane region" description="Helical" evidence="8">
    <location>
        <begin position="117"/>
        <end position="136"/>
    </location>
</feature>
<keyword evidence="3" id="KW-1003">Cell membrane</keyword>
<feature type="transmembrane region" description="Helical" evidence="8">
    <location>
        <begin position="87"/>
        <end position="110"/>
    </location>
</feature>
<keyword evidence="6 8" id="KW-1133">Transmembrane helix</keyword>
<feature type="transmembrane region" description="Helical" evidence="8">
    <location>
        <begin position="262"/>
        <end position="281"/>
    </location>
</feature>
<proteinExistence type="predicted"/>
<evidence type="ECO:0000313" key="11">
    <source>
        <dbReference type="Proteomes" id="UP001156140"/>
    </source>
</evidence>
<dbReference type="RefSeq" id="WP_281734913.1">
    <property type="nucleotide sequence ID" value="NZ_JAKETQ010000001.1"/>
</dbReference>
<evidence type="ECO:0000313" key="10">
    <source>
        <dbReference type="EMBL" id="MCI0125790.1"/>
    </source>
</evidence>
<evidence type="ECO:0000256" key="9">
    <source>
        <dbReference type="SAM" id="SignalP"/>
    </source>
</evidence>
<keyword evidence="9" id="KW-0732">Signal</keyword>
<keyword evidence="7 8" id="KW-0472">Membrane</keyword>
<evidence type="ECO:0000256" key="8">
    <source>
        <dbReference type="SAM" id="Phobius"/>
    </source>
</evidence>
<feature type="transmembrane region" description="Helical" evidence="8">
    <location>
        <begin position="35"/>
        <end position="57"/>
    </location>
</feature>
<reference evidence="10" key="1">
    <citation type="submission" date="2022-03" db="EMBL/GenBank/DDBJ databases">
        <title>The complete genome sequence of a Methyloterrigena soli.</title>
        <authorList>
            <person name="Zi Z."/>
        </authorList>
    </citation>
    <scope>NUCLEOTIDE SEQUENCE</scope>
    <source>
        <strain evidence="10">M48</strain>
    </source>
</reference>
<feature type="transmembrane region" description="Helical" evidence="8">
    <location>
        <begin position="64"/>
        <end position="81"/>
    </location>
</feature>
<protein>
    <submittedName>
        <fullName evidence="10">ABC transporter permease</fullName>
    </submittedName>
</protein>
<dbReference type="PANTHER" id="PTHR32196">
    <property type="entry name" value="ABC TRANSPORTER PERMEASE PROTEIN YPHD-RELATED-RELATED"/>
    <property type="match status" value="1"/>
</dbReference>
<evidence type="ECO:0000256" key="1">
    <source>
        <dbReference type="ARBA" id="ARBA00004651"/>
    </source>
</evidence>
<evidence type="ECO:0000256" key="2">
    <source>
        <dbReference type="ARBA" id="ARBA00022448"/>
    </source>
</evidence>
<dbReference type="InterPro" id="IPR001851">
    <property type="entry name" value="ABC_transp_permease"/>
</dbReference>
<accession>A0AA41QIY9</accession>
<evidence type="ECO:0000256" key="6">
    <source>
        <dbReference type="ARBA" id="ARBA00022989"/>
    </source>
</evidence>
<dbReference type="GO" id="GO:0005886">
    <property type="term" value="C:plasma membrane"/>
    <property type="evidence" value="ECO:0007669"/>
    <property type="project" value="UniProtKB-SubCell"/>
</dbReference>
<evidence type="ECO:0000256" key="5">
    <source>
        <dbReference type="ARBA" id="ARBA00022692"/>
    </source>
</evidence>
<comment type="caution">
    <text evidence="10">The sequence shown here is derived from an EMBL/GenBank/DDBJ whole genome shotgun (WGS) entry which is preliminary data.</text>
</comment>
<keyword evidence="11" id="KW-1185">Reference proteome</keyword>
<dbReference type="Proteomes" id="UP001156140">
    <property type="component" value="Unassembled WGS sequence"/>
</dbReference>
<dbReference type="EMBL" id="JALAZD010000001">
    <property type="protein sequence ID" value="MCI0125790.1"/>
    <property type="molecule type" value="Genomic_DNA"/>
</dbReference>
<evidence type="ECO:0000256" key="3">
    <source>
        <dbReference type="ARBA" id="ARBA00022475"/>
    </source>
</evidence>
<dbReference type="CDD" id="cd06579">
    <property type="entry name" value="TM_PBP1_transp_AraH_like"/>
    <property type="match status" value="1"/>
</dbReference>
<dbReference type="PANTHER" id="PTHR32196:SF21">
    <property type="entry name" value="ABC TRANSPORTER PERMEASE PROTEIN YPHD-RELATED"/>
    <property type="match status" value="1"/>
</dbReference>
<keyword evidence="4" id="KW-0997">Cell inner membrane</keyword>
<evidence type="ECO:0000256" key="7">
    <source>
        <dbReference type="ARBA" id="ARBA00023136"/>
    </source>
</evidence>
<feature type="chain" id="PRO_5041354162" evidence="9">
    <location>
        <begin position="32"/>
        <end position="311"/>
    </location>
</feature>
<keyword evidence="2" id="KW-0813">Transport</keyword>
<organism evidence="10 11">
    <name type="scientific">Paradevosia shaoguanensis</name>
    <dbReference type="NCBI Taxonomy" id="1335043"/>
    <lineage>
        <taxon>Bacteria</taxon>
        <taxon>Pseudomonadati</taxon>
        <taxon>Pseudomonadota</taxon>
        <taxon>Alphaproteobacteria</taxon>
        <taxon>Hyphomicrobiales</taxon>
        <taxon>Devosiaceae</taxon>
        <taxon>Paradevosia</taxon>
    </lineage>
</organism>